<dbReference type="SUPFAM" id="SSF52743">
    <property type="entry name" value="Subtilisin-like"/>
    <property type="match status" value="1"/>
</dbReference>
<keyword evidence="8" id="KW-1185">Reference proteome</keyword>
<dbReference type="InterPro" id="IPR050131">
    <property type="entry name" value="Peptidase_S8_subtilisin-like"/>
</dbReference>
<dbReference type="AlphaFoldDB" id="A0A2S6HM92"/>
<evidence type="ECO:0000256" key="2">
    <source>
        <dbReference type="ARBA" id="ARBA00022670"/>
    </source>
</evidence>
<evidence type="ECO:0000256" key="3">
    <source>
        <dbReference type="ARBA" id="ARBA00022801"/>
    </source>
</evidence>
<dbReference type="InterPro" id="IPR034045">
    <property type="entry name" value="Pep_S8_CspA-like"/>
</dbReference>
<keyword evidence="2" id="KW-0645">Protease</keyword>
<dbReference type="PIRSF" id="PIRSF037894">
    <property type="entry name" value="Subtilisin_rel_CspABC"/>
    <property type="match status" value="1"/>
</dbReference>
<dbReference type="RefSeq" id="WP_104439004.1">
    <property type="nucleotide sequence ID" value="NZ_PTJA01000014.1"/>
</dbReference>
<evidence type="ECO:0000259" key="6">
    <source>
        <dbReference type="Pfam" id="PF00082"/>
    </source>
</evidence>
<name>A0A2S6HM92_9FIRM</name>
<dbReference type="CDD" id="cd07478">
    <property type="entry name" value="Peptidases_S8_CspA-like"/>
    <property type="match status" value="1"/>
</dbReference>
<dbReference type="Gene3D" id="2.60.120.1290">
    <property type="match status" value="1"/>
</dbReference>
<keyword evidence="3" id="KW-0378">Hydrolase</keyword>
<dbReference type="InterPro" id="IPR015500">
    <property type="entry name" value="Peptidase_S8_subtilisin-rel"/>
</dbReference>
<feature type="domain" description="Peptidase S8/S53" evidence="6">
    <location>
        <begin position="88"/>
        <end position="284"/>
    </location>
</feature>
<dbReference type="PRINTS" id="PR00723">
    <property type="entry name" value="SUBTILISIN"/>
</dbReference>
<protein>
    <submittedName>
        <fullName evidence="7">Subtilase family protein</fullName>
    </submittedName>
</protein>
<dbReference type="InterPro" id="IPR017310">
    <property type="entry name" value="Pept_S8A_subtilisin_clostridia"/>
</dbReference>
<comment type="similarity">
    <text evidence="1 5">Belongs to the peptidase S8 family.</text>
</comment>
<dbReference type="Gene3D" id="3.40.50.200">
    <property type="entry name" value="Peptidase S8/S53 domain"/>
    <property type="match status" value="1"/>
</dbReference>
<dbReference type="PROSITE" id="PS51892">
    <property type="entry name" value="SUBTILASE"/>
    <property type="match status" value="1"/>
</dbReference>
<proteinExistence type="inferred from homology"/>
<evidence type="ECO:0000313" key="8">
    <source>
        <dbReference type="Proteomes" id="UP000237749"/>
    </source>
</evidence>
<dbReference type="GO" id="GO:0006508">
    <property type="term" value="P:proteolysis"/>
    <property type="evidence" value="ECO:0007669"/>
    <property type="project" value="UniProtKB-KW"/>
</dbReference>
<evidence type="ECO:0000256" key="1">
    <source>
        <dbReference type="ARBA" id="ARBA00011073"/>
    </source>
</evidence>
<dbReference type="Proteomes" id="UP000237749">
    <property type="component" value="Unassembled WGS sequence"/>
</dbReference>
<feature type="domain" description="Peptidase S8/S53" evidence="6">
    <location>
        <begin position="420"/>
        <end position="543"/>
    </location>
</feature>
<dbReference type="InterPro" id="IPR036852">
    <property type="entry name" value="Peptidase_S8/S53_dom_sf"/>
</dbReference>
<gene>
    <name evidence="7" type="ORF">BXY41_114105</name>
</gene>
<dbReference type="EMBL" id="PTJA01000014">
    <property type="protein sequence ID" value="PPK78602.1"/>
    <property type="molecule type" value="Genomic_DNA"/>
</dbReference>
<sequence length="557" mass="61102">MNKILDNNYYDLIINNISVPSYDTGDNITPLTERSSLLHIPTTGTDPCDLGTHPYNVFPSLYTLESTISIEKSGIGTVQRNPFLNLTGQGVLMGFVDTGIDYQHNAFRNNDGTTRIVSIWDQTVQTGIIPEGFTFGSEYNREAINLALTSEDPLSIVPSTDTNGHGTAMASIAAGSVSADEVFAGVVPNSQIVIVKLKDAKENLKNVFTIPKDTYCFQESDILLGIRYLFLTAQKLSLPLVICISLGTSQGSHDGKGTLSSYLTYLVQLPGIGVCTSAGNQGNTQRHYFNSTSAVPFYNDFELRIGENDKEFWMEIWPYAPERISIDISTPNRESTQRIYPSISDCRKFNFIFTQSVVWVNNIIFEEETGDQLILIRFLNPQPGVWSLRAQSLENESFSFHCWLPSGSIISDSTYFLAPNPDTTITSPGNGANQLTVTAYNQFNDGILPESSRGYTRSGLVKPDIAAPGYQIPCAAPGNQYGTATGTGAACAHAAGIIAMVLEWGIPRGNYTSLTGYDVNRLIIRGAVRSPSEVYPNNVWGYGRINVNNLFERLTNI</sequence>
<dbReference type="PANTHER" id="PTHR43806">
    <property type="entry name" value="PEPTIDASE S8"/>
    <property type="match status" value="1"/>
</dbReference>
<accession>A0A2S6HM92</accession>
<dbReference type="GO" id="GO:0004252">
    <property type="term" value="F:serine-type endopeptidase activity"/>
    <property type="evidence" value="ECO:0007669"/>
    <property type="project" value="InterPro"/>
</dbReference>
<dbReference type="InterPro" id="IPR000209">
    <property type="entry name" value="Peptidase_S8/S53_dom"/>
</dbReference>
<comment type="caution">
    <text evidence="5">Lacks conserved residue(s) required for the propagation of feature annotation.</text>
</comment>
<dbReference type="Pfam" id="PF00082">
    <property type="entry name" value="Peptidase_S8"/>
    <property type="match status" value="2"/>
</dbReference>
<evidence type="ECO:0000256" key="5">
    <source>
        <dbReference type="PROSITE-ProRule" id="PRU01240"/>
    </source>
</evidence>
<dbReference type="OrthoDB" id="1489355at2"/>
<evidence type="ECO:0000313" key="7">
    <source>
        <dbReference type="EMBL" id="PPK78602.1"/>
    </source>
</evidence>
<keyword evidence="4" id="KW-0720">Serine protease</keyword>
<evidence type="ECO:0000256" key="4">
    <source>
        <dbReference type="ARBA" id="ARBA00022825"/>
    </source>
</evidence>
<reference evidence="7 8" key="1">
    <citation type="submission" date="2018-02" db="EMBL/GenBank/DDBJ databases">
        <title>Genomic Encyclopedia of Archaeal and Bacterial Type Strains, Phase II (KMG-II): from individual species to whole genera.</title>
        <authorList>
            <person name="Goeker M."/>
        </authorList>
    </citation>
    <scope>NUCLEOTIDE SEQUENCE [LARGE SCALE GENOMIC DNA]</scope>
    <source>
        <strain evidence="7 8">DSM 3808</strain>
    </source>
</reference>
<organism evidence="7 8">
    <name type="scientific">Lacrimispora xylanisolvens</name>
    <dbReference type="NCBI Taxonomy" id="384636"/>
    <lineage>
        <taxon>Bacteria</taxon>
        <taxon>Bacillati</taxon>
        <taxon>Bacillota</taxon>
        <taxon>Clostridia</taxon>
        <taxon>Lachnospirales</taxon>
        <taxon>Lachnospiraceae</taxon>
        <taxon>Lacrimispora</taxon>
    </lineage>
</organism>
<dbReference type="PANTHER" id="PTHR43806:SF11">
    <property type="entry name" value="CEREVISIN-RELATED"/>
    <property type="match status" value="1"/>
</dbReference>
<comment type="caution">
    <text evidence="7">The sequence shown here is derived from an EMBL/GenBank/DDBJ whole genome shotgun (WGS) entry which is preliminary data.</text>
</comment>